<keyword evidence="2" id="KW-0067">ATP-binding</keyword>
<keyword evidence="1" id="KW-0227">DNA damage</keyword>
<keyword evidence="6" id="KW-0540">Nuclease</keyword>
<feature type="domain" description="PD-(D/E)XK endonuclease-like" evidence="5">
    <location>
        <begin position="45"/>
        <end position="289"/>
    </location>
</feature>
<accession>A0A1I1YP12</accession>
<evidence type="ECO:0000313" key="6">
    <source>
        <dbReference type="EMBL" id="SFE21052.1"/>
    </source>
</evidence>
<feature type="region of interest" description="Disordered" evidence="4">
    <location>
        <begin position="1"/>
        <end position="50"/>
    </location>
</feature>
<evidence type="ECO:0000256" key="2">
    <source>
        <dbReference type="ARBA" id="ARBA00022806"/>
    </source>
</evidence>
<dbReference type="Proteomes" id="UP000198716">
    <property type="component" value="Unassembled WGS sequence"/>
</dbReference>
<keyword evidence="3" id="KW-0234">DNA repair</keyword>
<evidence type="ECO:0000259" key="5">
    <source>
        <dbReference type="Pfam" id="PF12705"/>
    </source>
</evidence>
<keyword evidence="2" id="KW-0547">Nucleotide-binding</keyword>
<sequence>MSTSANRDHEALLGLPVMAESARNETGGELASSARGGSGGRRPALSPSRASDFKQCPLLYRFRAVDRLPETPTKAQARGTVVHSVLERLFQLPAARRDRATAAELLTPAWRELRAEQPELAELFADEHELTEWLESTGELLESYFELEDPRRLDPEACEMRVETELDSGVLLRGFIDRVDVAPTGEVRLVDYKTGAAPRQIGENKALFQMKFYALVLWRTRGELPRQLLLMYLKDRQSLAYTPDEAELRRFERTLEAIWQAILRAGRSGDFRPTPSRLCDFCDFKPLCPAHGGTAPPYPGWPEPERRTAASAEHGA</sequence>
<feature type="compositionally biased region" description="Low complexity" evidence="4">
    <location>
        <begin position="30"/>
        <end position="49"/>
    </location>
</feature>
<name>A0A1I1YP12_9ACTN</name>
<dbReference type="InterPro" id="IPR011604">
    <property type="entry name" value="PDDEXK-like_dom_sf"/>
</dbReference>
<dbReference type="AlphaFoldDB" id="A0A1I1YP12"/>
<evidence type="ECO:0000313" key="7">
    <source>
        <dbReference type="Proteomes" id="UP000198716"/>
    </source>
</evidence>
<dbReference type="GO" id="GO:0004527">
    <property type="term" value="F:exonuclease activity"/>
    <property type="evidence" value="ECO:0007669"/>
    <property type="project" value="UniProtKB-KW"/>
</dbReference>
<organism evidence="6 7">
    <name type="scientific">Actinopolyspora alba</name>
    <dbReference type="NCBI Taxonomy" id="673379"/>
    <lineage>
        <taxon>Bacteria</taxon>
        <taxon>Bacillati</taxon>
        <taxon>Actinomycetota</taxon>
        <taxon>Actinomycetes</taxon>
        <taxon>Actinopolysporales</taxon>
        <taxon>Actinopolysporaceae</taxon>
        <taxon>Actinopolyspora</taxon>
        <taxon>Actinopolyspora alba group</taxon>
    </lineage>
</organism>
<dbReference type="EMBL" id="FOMZ01000009">
    <property type="protein sequence ID" value="SFE21052.1"/>
    <property type="molecule type" value="Genomic_DNA"/>
</dbReference>
<reference evidence="7" key="1">
    <citation type="submission" date="2016-10" db="EMBL/GenBank/DDBJ databases">
        <authorList>
            <person name="Varghese N."/>
            <person name="Submissions S."/>
        </authorList>
    </citation>
    <scope>NUCLEOTIDE SEQUENCE [LARGE SCALE GENOMIC DNA]</scope>
    <source>
        <strain evidence="7">DSM 45004</strain>
    </source>
</reference>
<dbReference type="SUPFAM" id="SSF52980">
    <property type="entry name" value="Restriction endonuclease-like"/>
    <property type="match status" value="1"/>
</dbReference>
<proteinExistence type="predicted"/>
<evidence type="ECO:0000256" key="3">
    <source>
        <dbReference type="ARBA" id="ARBA00023204"/>
    </source>
</evidence>
<keyword evidence="2" id="KW-0347">Helicase</keyword>
<evidence type="ECO:0000256" key="4">
    <source>
        <dbReference type="SAM" id="MobiDB-lite"/>
    </source>
</evidence>
<keyword evidence="6" id="KW-0269">Exonuclease</keyword>
<keyword evidence="7" id="KW-1185">Reference proteome</keyword>
<gene>
    <name evidence="6" type="ORF">SAMN04487819_109130</name>
</gene>
<keyword evidence="6" id="KW-0378">Hydrolase</keyword>
<dbReference type="Gene3D" id="3.90.320.10">
    <property type="match status" value="1"/>
</dbReference>
<protein>
    <submittedName>
        <fullName evidence="6">Putative RecB family exonuclease</fullName>
    </submittedName>
</protein>
<dbReference type="Pfam" id="PF12705">
    <property type="entry name" value="PDDEXK_1"/>
    <property type="match status" value="1"/>
</dbReference>
<feature type="region of interest" description="Disordered" evidence="4">
    <location>
        <begin position="294"/>
        <end position="316"/>
    </location>
</feature>
<dbReference type="InterPro" id="IPR038726">
    <property type="entry name" value="PDDEXK_AddAB-type"/>
</dbReference>
<dbReference type="InterPro" id="IPR011335">
    <property type="entry name" value="Restrct_endonuc-II-like"/>
</dbReference>
<dbReference type="GO" id="GO:0004386">
    <property type="term" value="F:helicase activity"/>
    <property type="evidence" value="ECO:0007669"/>
    <property type="project" value="UniProtKB-KW"/>
</dbReference>
<dbReference type="GO" id="GO:0006281">
    <property type="term" value="P:DNA repair"/>
    <property type="evidence" value="ECO:0007669"/>
    <property type="project" value="UniProtKB-KW"/>
</dbReference>
<evidence type="ECO:0000256" key="1">
    <source>
        <dbReference type="ARBA" id="ARBA00022763"/>
    </source>
</evidence>
<feature type="compositionally biased region" description="Basic and acidic residues" evidence="4">
    <location>
        <begin position="1"/>
        <end position="11"/>
    </location>
</feature>